<accession>A0A1X7TVH0</accession>
<organism evidence="1">
    <name type="scientific">Amphimedon queenslandica</name>
    <name type="common">Sponge</name>
    <dbReference type="NCBI Taxonomy" id="400682"/>
    <lineage>
        <taxon>Eukaryota</taxon>
        <taxon>Metazoa</taxon>
        <taxon>Porifera</taxon>
        <taxon>Demospongiae</taxon>
        <taxon>Heteroscleromorpha</taxon>
        <taxon>Haplosclerida</taxon>
        <taxon>Niphatidae</taxon>
        <taxon>Amphimedon</taxon>
    </lineage>
</organism>
<dbReference type="EnsemblMetazoa" id="Aqu2.1.19087_001">
    <property type="protein sequence ID" value="Aqu2.1.19087_001"/>
    <property type="gene ID" value="Aqu2.1.19087"/>
</dbReference>
<proteinExistence type="predicted"/>
<evidence type="ECO:0000313" key="1">
    <source>
        <dbReference type="EnsemblMetazoa" id="Aqu2.1.19087_001"/>
    </source>
</evidence>
<name>A0A1X7TVH0_AMPQE</name>
<reference evidence="1" key="1">
    <citation type="submission" date="2017-05" db="UniProtKB">
        <authorList>
            <consortium name="EnsemblMetazoa"/>
        </authorList>
    </citation>
    <scope>IDENTIFICATION</scope>
</reference>
<dbReference type="AlphaFoldDB" id="A0A1X7TVH0"/>
<dbReference type="EnsemblMetazoa" id="Aqu2.1.05728_001">
    <property type="protein sequence ID" value="Aqu2.1.05728_001"/>
    <property type="gene ID" value="Aqu2.1.05728"/>
</dbReference>
<protein>
    <submittedName>
        <fullName evidence="1">Uncharacterized protein</fullName>
    </submittedName>
</protein>
<sequence>MDLDDILKSKTFPEPRLILLTSISDMQGFIVAEETVLFEIDDCSVIEGITSLIAIYYVLHIGYPRGLRAMSFLLFIQEMLLGIAEKSIKKSSKYLRFIDLLKE</sequence>